<dbReference type="InterPro" id="IPR017932">
    <property type="entry name" value="GATase_2_dom"/>
</dbReference>
<name>E1WYW0_HALMS</name>
<accession>E1WYW0</accession>
<comment type="catalytic activity">
    <reaction evidence="6">
        <text>L-aspartate + L-glutamine + ATP + H2O = L-asparagine + L-glutamate + AMP + diphosphate + H(+)</text>
        <dbReference type="Rhea" id="RHEA:12228"/>
        <dbReference type="ChEBI" id="CHEBI:15377"/>
        <dbReference type="ChEBI" id="CHEBI:15378"/>
        <dbReference type="ChEBI" id="CHEBI:29985"/>
        <dbReference type="ChEBI" id="CHEBI:29991"/>
        <dbReference type="ChEBI" id="CHEBI:30616"/>
        <dbReference type="ChEBI" id="CHEBI:33019"/>
        <dbReference type="ChEBI" id="CHEBI:58048"/>
        <dbReference type="ChEBI" id="CHEBI:58359"/>
        <dbReference type="ChEBI" id="CHEBI:456215"/>
        <dbReference type="EC" id="6.3.5.4"/>
    </reaction>
</comment>
<feature type="coiled-coil region" evidence="8">
    <location>
        <begin position="175"/>
        <end position="209"/>
    </location>
</feature>
<organism evidence="11 12">
    <name type="scientific">Halobacteriovorax marinus (strain ATCC BAA-682 / DSM 15412 / SJ)</name>
    <name type="common">Bacteriovorax marinus</name>
    <dbReference type="NCBI Taxonomy" id="862908"/>
    <lineage>
        <taxon>Bacteria</taxon>
        <taxon>Pseudomonadati</taxon>
        <taxon>Bdellovibrionota</taxon>
        <taxon>Bacteriovoracia</taxon>
        <taxon>Bacteriovoracales</taxon>
        <taxon>Halobacteriovoraceae</taxon>
        <taxon>Halobacteriovorax</taxon>
    </lineage>
</organism>
<dbReference type="InterPro" id="IPR014729">
    <property type="entry name" value="Rossmann-like_a/b/a_fold"/>
</dbReference>
<proteinExistence type="inferred from homology"/>
<dbReference type="PIRSF" id="PIRSF001589">
    <property type="entry name" value="Asn_synthetase_glu-h"/>
    <property type="match status" value="1"/>
</dbReference>
<evidence type="ECO:0000256" key="2">
    <source>
        <dbReference type="ARBA" id="ARBA00005752"/>
    </source>
</evidence>
<dbReference type="Pfam" id="PF00733">
    <property type="entry name" value="Asn_synthase"/>
    <property type="match status" value="1"/>
</dbReference>
<keyword evidence="4" id="KW-0547">Nucleotide-binding</keyword>
<keyword evidence="8" id="KW-0175">Coiled coil</keyword>
<dbReference type="PANTHER" id="PTHR43284">
    <property type="entry name" value="ASPARAGINE SYNTHETASE (GLUTAMINE-HYDROLYZING)"/>
    <property type="match status" value="1"/>
</dbReference>
<dbReference type="EMBL" id="FQ312005">
    <property type="protein sequence ID" value="CBW27751.1"/>
    <property type="molecule type" value="Genomic_DNA"/>
</dbReference>
<evidence type="ECO:0000256" key="4">
    <source>
        <dbReference type="ARBA" id="ARBA00022741"/>
    </source>
</evidence>
<keyword evidence="12" id="KW-1185">Reference proteome</keyword>
<comment type="pathway">
    <text evidence="1">Amino-acid biosynthesis; L-asparagine biosynthesis; L-asparagine from L-aspartate (L-Gln route): step 1/1.</text>
</comment>
<dbReference type="STRING" id="862908.BMS_2989"/>
<dbReference type="SUPFAM" id="SSF56235">
    <property type="entry name" value="N-terminal nucleophile aminohydrolases (Ntn hydrolases)"/>
    <property type="match status" value="1"/>
</dbReference>
<feature type="domain" description="Asparagine synthetase" evidence="9">
    <location>
        <begin position="218"/>
        <end position="591"/>
    </location>
</feature>
<dbReference type="InterPro" id="IPR001962">
    <property type="entry name" value="Asn_synthase"/>
</dbReference>
<evidence type="ECO:0000313" key="11">
    <source>
        <dbReference type="EMBL" id="CBW27751.1"/>
    </source>
</evidence>
<dbReference type="HOGENOM" id="CLU_439816_0_0_7"/>
<gene>
    <name evidence="11" type="ordered locus">BMS_2989</name>
</gene>
<dbReference type="Pfam" id="PF13537">
    <property type="entry name" value="GATase_7"/>
    <property type="match status" value="1"/>
</dbReference>
<evidence type="ECO:0000259" key="10">
    <source>
        <dbReference type="Pfam" id="PF13537"/>
    </source>
</evidence>
<keyword evidence="5" id="KW-0067">ATP-binding</keyword>
<dbReference type="GO" id="GO:0005524">
    <property type="term" value="F:ATP binding"/>
    <property type="evidence" value="ECO:0007669"/>
    <property type="project" value="UniProtKB-KW"/>
</dbReference>
<protein>
    <recommendedName>
        <fullName evidence="3">asparagine synthase (glutamine-hydrolyzing)</fullName>
        <ecNumber evidence="3">6.3.5.4</ecNumber>
    </recommendedName>
</protein>
<dbReference type="Proteomes" id="UP000008963">
    <property type="component" value="Chromosome"/>
</dbReference>
<dbReference type="CDD" id="cd01991">
    <property type="entry name" value="Asn_synthase_B_C"/>
    <property type="match status" value="1"/>
</dbReference>
<evidence type="ECO:0000256" key="7">
    <source>
        <dbReference type="PIRSR" id="PIRSR001589-3"/>
    </source>
</evidence>
<dbReference type="EC" id="6.3.5.4" evidence="3"/>
<dbReference type="OrthoDB" id="9763290at2"/>
<dbReference type="RefSeq" id="WP_014245522.1">
    <property type="nucleotide sequence ID" value="NC_016620.1"/>
</dbReference>
<evidence type="ECO:0000259" key="9">
    <source>
        <dbReference type="Pfam" id="PF00733"/>
    </source>
</evidence>
<dbReference type="Gene3D" id="3.60.20.10">
    <property type="entry name" value="Glutamine Phosphoribosylpyrophosphate, subunit 1, domain 1"/>
    <property type="match status" value="1"/>
</dbReference>
<dbReference type="InterPro" id="IPR029055">
    <property type="entry name" value="Ntn_hydrolases_N"/>
</dbReference>
<dbReference type="AlphaFoldDB" id="E1WYW0"/>
<dbReference type="eggNOG" id="COG0367">
    <property type="taxonomic scope" value="Bacteria"/>
</dbReference>
<evidence type="ECO:0000256" key="8">
    <source>
        <dbReference type="SAM" id="Coils"/>
    </source>
</evidence>
<feature type="site" description="Important for beta-aspartyl-AMP intermediate formation" evidence="7">
    <location>
        <position position="323"/>
    </location>
</feature>
<dbReference type="GO" id="GO:0006529">
    <property type="term" value="P:asparagine biosynthetic process"/>
    <property type="evidence" value="ECO:0007669"/>
    <property type="project" value="InterPro"/>
</dbReference>
<dbReference type="KEGG" id="bmx:BMS_2989"/>
<dbReference type="GO" id="GO:0004066">
    <property type="term" value="F:asparagine synthase (glutamine-hydrolyzing) activity"/>
    <property type="evidence" value="ECO:0007669"/>
    <property type="project" value="UniProtKB-EC"/>
</dbReference>
<dbReference type="PANTHER" id="PTHR43284:SF1">
    <property type="entry name" value="ASPARAGINE SYNTHETASE"/>
    <property type="match status" value="1"/>
</dbReference>
<evidence type="ECO:0000256" key="5">
    <source>
        <dbReference type="ARBA" id="ARBA00022840"/>
    </source>
</evidence>
<dbReference type="InterPro" id="IPR006426">
    <property type="entry name" value="Asn_synth_AEB"/>
</dbReference>
<dbReference type="PATRIC" id="fig|862908.3.peg.2857"/>
<sequence>MLGIIGKNVKTEDHSESSLLGKDYFFVANKKLYENEQFSLLLCGTITNFLTEVRSEDNFSNLLELYQRYGNFFYKYIDGPFFIMLWDKSTQKLILANNRHQTSNLYYSFEDSTLYFSDSLEKINSALKSDNPFMPSIRSFLSNGFTYSDKTQIQNISKLLPTFSLIFEKGKLEVINHWDEEINFTKREITNLDDRLNEYENTYQNVLKSYLTKNVGKNIGCLLSGGHDTSFAAIQLSKLNLSKVSAYTVTFPNWAFNEEEHARNIAEKFGIDFCPVPFLPKHLDDIVELIHAVEEPVVGVALPLFILSMKAKEDGIDIIVGGDGGDTMWGEYYPVGEIHRYIKFLPLPCRKLLHLCSKALAKITDWERFWELEHVLSIFAQRDYYDQFMRKLCTYRHFNDPVLRDLFSPESYGGGEISRSILEVPFRRDNFNEALIEGKLFNAFYTYMGFSQTKLMKFLKIDFFMPTVQKPIIDFITALPSLWINGGNTFQRLTNNKKINRKFHKKALSRYLSKDEIYNRSFDIPWHLILRPREDILTELEHALIRRGWYNKTYLKSLFKEFKEQKVKEDELLELKTHGYRIFTLLSLEIWCQLFLDKKSYSSFDGNVSNFLRGHNE</sequence>
<reference evidence="12" key="1">
    <citation type="journal article" date="2013" name="ISME J.">
        <title>A small predatory core genome in the divergent marine Bacteriovorax marinus SJ and the terrestrial Bdellovibrio bacteriovorus.</title>
        <authorList>
            <person name="Crossman L.C."/>
            <person name="Chen H."/>
            <person name="Cerdeno-Tarraga A.M."/>
            <person name="Brooks K."/>
            <person name="Quail M.A."/>
            <person name="Pineiro S.A."/>
            <person name="Hobley L."/>
            <person name="Sockett R.E."/>
            <person name="Bentley S.D."/>
            <person name="Parkhill J."/>
            <person name="Williams H.N."/>
            <person name="Stine O.C."/>
        </authorList>
    </citation>
    <scope>NUCLEOTIDE SEQUENCE [LARGE SCALE GENOMIC DNA]</scope>
    <source>
        <strain evidence="12">ATCC BAA-682 / DSM 15412 / SJ</strain>
    </source>
</reference>
<dbReference type="SUPFAM" id="SSF52402">
    <property type="entry name" value="Adenine nucleotide alpha hydrolases-like"/>
    <property type="match status" value="1"/>
</dbReference>
<dbReference type="InterPro" id="IPR051786">
    <property type="entry name" value="ASN_synthetase/amidase"/>
</dbReference>
<evidence type="ECO:0000256" key="1">
    <source>
        <dbReference type="ARBA" id="ARBA00005187"/>
    </source>
</evidence>
<feature type="domain" description="Glutamine amidotransferase type-2" evidence="10">
    <location>
        <begin position="22"/>
        <end position="123"/>
    </location>
</feature>
<evidence type="ECO:0000256" key="6">
    <source>
        <dbReference type="ARBA" id="ARBA00048741"/>
    </source>
</evidence>
<evidence type="ECO:0000313" key="12">
    <source>
        <dbReference type="Proteomes" id="UP000008963"/>
    </source>
</evidence>
<evidence type="ECO:0000256" key="3">
    <source>
        <dbReference type="ARBA" id="ARBA00012737"/>
    </source>
</evidence>
<comment type="similarity">
    <text evidence="2">Belongs to the asparagine synthetase family.</text>
</comment>
<dbReference type="Gene3D" id="3.40.50.620">
    <property type="entry name" value="HUPs"/>
    <property type="match status" value="1"/>
</dbReference>